<gene>
    <name evidence="2" type="ORF">A1Q1_01941</name>
</gene>
<evidence type="ECO:0000256" key="1">
    <source>
        <dbReference type="SAM" id="MobiDB-lite"/>
    </source>
</evidence>
<dbReference type="VEuPathDB" id="FungiDB:A1Q1_01941"/>
<evidence type="ECO:0000313" key="3">
    <source>
        <dbReference type="Proteomes" id="UP000002748"/>
    </source>
</evidence>
<dbReference type="AlphaFoldDB" id="J6F1B8"/>
<dbReference type="HOGENOM" id="CLU_2656214_0_0_1"/>
<dbReference type="GeneID" id="25985455"/>
<feature type="compositionally biased region" description="Polar residues" evidence="1">
    <location>
        <begin position="32"/>
        <end position="41"/>
    </location>
</feature>
<dbReference type="Proteomes" id="UP000002748">
    <property type="component" value="Unassembled WGS sequence"/>
</dbReference>
<dbReference type="EMBL" id="ALBS01000183">
    <property type="protein sequence ID" value="EJT48952.1"/>
    <property type="molecule type" value="Genomic_DNA"/>
</dbReference>
<comment type="caution">
    <text evidence="2">The sequence shown here is derived from an EMBL/GenBank/DDBJ whole genome shotgun (WGS) entry which is preliminary data.</text>
</comment>
<feature type="compositionally biased region" description="Acidic residues" evidence="1">
    <location>
        <begin position="67"/>
        <end position="76"/>
    </location>
</feature>
<protein>
    <submittedName>
        <fullName evidence="2">Uncharacterized protein</fullName>
    </submittedName>
</protein>
<name>J6F1B8_TRIAS</name>
<reference evidence="2 3" key="1">
    <citation type="journal article" date="2012" name="Eukaryot. Cell">
        <title>Draft genome sequence of CBS 2479, the standard type strain of Trichosporon asahii.</title>
        <authorList>
            <person name="Yang R.Y."/>
            <person name="Li H.T."/>
            <person name="Zhu H."/>
            <person name="Zhou G.P."/>
            <person name="Wang M."/>
            <person name="Wang L."/>
        </authorList>
    </citation>
    <scope>NUCLEOTIDE SEQUENCE [LARGE SCALE GENOMIC DNA]</scope>
    <source>
        <strain evidence="3">ATCC 90039 / CBS 2479 / JCM 2466 / KCTC 7840 / NCYC 2677 / UAMH 7654</strain>
    </source>
</reference>
<feature type="region of interest" description="Disordered" evidence="1">
    <location>
        <begin position="26"/>
        <end position="76"/>
    </location>
</feature>
<dbReference type="KEGG" id="tasa:A1Q1_01941"/>
<sequence>MDLSQARAASLALDFDVDAEDDEAAAERTLASATSGLTQTRYEPAYSDGPSGVRSERSPQGVNHLTEEDEELWDRL</sequence>
<proteinExistence type="predicted"/>
<accession>J6F1B8</accession>
<evidence type="ECO:0000313" key="2">
    <source>
        <dbReference type="EMBL" id="EJT48952.1"/>
    </source>
</evidence>
<organism evidence="2 3">
    <name type="scientific">Trichosporon asahii var. asahii (strain ATCC 90039 / CBS 2479 / JCM 2466 / KCTC 7840 / NBRC 103889/ NCYC 2677 / UAMH 7654)</name>
    <name type="common">Yeast</name>
    <dbReference type="NCBI Taxonomy" id="1186058"/>
    <lineage>
        <taxon>Eukaryota</taxon>
        <taxon>Fungi</taxon>
        <taxon>Dikarya</taxon>
        <taxon>Basidiomycota</taxon>
        <taxon>Agaricomycotina</taxon>
        <taxon>Tremellomycetes</taxon>
        <taxon>Trichosporonales</taxon>
        <taxon>Trichosporonaceae</taxon>
        <taxon>Trichosporon</taxon>
    </lineage>
</organism>
<dbReference type="RefSeq" id="XP_014180424.1">
    <property type="nucleotide sequence ID" value="XM_014324949.1"/>
</dbReference>